<keyword evidence="3" id="KW-0396">Initiation factor</keyword>
<feature type="domain" description="S1-like" evidence="4">
    <location>
        <begin position="1"/>
        <end position="31"/>
    </location>
</feature>
<comment type="caution">
    <text evidence="5">The sequence shown here is derived from an EMBL/GenBank/DDBJ whole genome shotgun (WGS) entry which is preliminary data.</text>
</comment>
<dbReference type="VEuPathDB" id="FungiDB:H257_12776"/>
<name>A0A3R6XAE8_APHAT</name>
<accession>A0A3R6XAE8</accession>
<evidence type="ECO:0000256" key="1">
    <source>
        <dbReference type="ARBA" id="ARBA00007340"/>
    </source>
</evidence>
<dbReference type="InterPro" id="IPR001253">
    <property type="entry name" value="TIF_eIF-1A"/>
</dbReference>
<dbReference type="InterPro" id="IPR012340">
    <property type="entry name" value="NA-bd_OB-fold"/>
</dbReference>
<dbReference type="Gene3D" id="2.40.50.140">
    <property type="entry name" value="Nucleic acid-binding proteins"/>
    <property type="match status" value="1"/>
</dbReference>
<dbReference type="GO" id="GO:0003743">
    <property type="term" value="F:translation initiation factor activity"/>
    <property type="evidence" value="ECO:0007669"/>
    <property type="project" value="UniProtKB-UniRule"/>
</dbReference>
<dbReference type="GO" id="GO:0005634">
    <property type="term" value="C:nucleus"/>
    <property type="evidence" value="ECO:0007669"/>
    <property type="project" value="TreeGrafter"/>
</dbReference>
<dbReference type="InterPro" id="IPR006196">
    <property type="entry name" value="RNA-binding_domain_S1_IF1"/>
</dbReference>
<keyword evidence="3" id="KW-0648">Protein biosynthesis</keyword>
<dbReference type="EMBL" id="QUTH01007973">
    <property type="protein sequence ID" value="RHZ03476.1"/>
    <property type="molecule type" value="Genomic_DNA"/>
</dbReference>
<sequence length="124" mass="13751">IVTSEGETGIAMLPTKYRKLIWIRRGDFLIVAAAVNYSVEHILYKDQIKQLKKQNLWPDSFNVDEADLEPKAADGDASSALGKLALGGTKETSNDLECDSDPMLFVNRNRAGGQYVEEDDSDDE</sequence>
<evidence type="ECO:0000256" key="3">
    <source>
        <dbReference type="PROSITE-ProRule" id="PRU00181"/>
    </source>
</evidence>
<dbReference type="AlphaFoldDB" id="A0A3R6XAE8"/>
<organism evidence="5 6">
    <name type="scientific">Aphanomyces astaci</name>
    <name type="common">Crayfish plague agent</name>
    <dbReference type="NCBI Taxonomy" id="112090"/>
    <lineage>
        <taxon>Eukaryota</taxon>
        <taxon>Sar</taxon>
        <taxon>Stramenopiles</taxon>
        <taxon>Oomycota</taxon>
        <taxon>Saprolegniomycetes</taxon>
        <taxon>Saprolegniales</taxon>
        <taxon>Verrucalvaceae</taxon>
        <taxon>Aphanomyces</taxon>
    </lineage>
</organism>
<comment type="similarity">
    <text evidence="1">Belongs to the EIF1AD family.</text>
</comment>
<evidence type="ECO:0000256" key="2">
    <source>
        <dbReference type="ARBA" id="ARBA00022884"/>
    </source>
</evidence>
<dbReference type="PANTHER" id="PTHR21641">
    <property type="entry name" value="TRANSLATION INITIATION FACTOR-RELATED"/>
    <property type="match status" value="1"/>
</dbReference>
<dbReference type="SUPFAM" id="SSF50249">
    <property type="entry name" value="Nucleic acid-binding proteins"/>
    <property type="match status" value="1"/>
</dbReference>
<proteinExistence type="inferred from homology"/>
<protein>
    <recommendedName>
        <fullName evidence="4">S1-like domain-containing protein</fullName>
    </recommendedName>
</protein>
<evidence type="ECO:0000259" key="4">
    <source>
        <dbReference type="PROSITE" id="PS50832"/>
    </source>
</evidence>
<evidence type="ECO:0000313" key="5">
    <source>
        <dbReference type="EMBL" id="RHZ03476.1"/>
    </source>
</evidence>
<dbReference type="PROSITE" id="PS50832">
    <property type="entry name" value="S1_IF1_TYPE"/>
    <property type="match status" value="1"/>
</dbReference>
<dbReference type="InterPro" id="IPR039294">
    <property type="entry name" value="EIF1AD"/>
</dbReference>
<dbReference type="Proteomes" id="UP000285430">
    <property type="component" value="Unassembled WGS sequence"/>
</dbReference>
<keyword evidence="2" id="KW-0694">RNA-binding</keyword>
<gene>
    <name evidence="5" type="ORF">DYB37_002626</name>
</gene>
<dbReference type="SMART" id="SM00652">
    <property type="entry name" value="eIF1a"/>
    <property type="match status" value="1"/>
</dbReference>
<dbReference type="PANTHER" id="PTHR21641:SF0">
    <property type="entry name" value="RNA-BINDING PROTEIN EIF1AD-RELATED"/>
    <property type="match status" value="1"/>
</dbReference>
<dbReference type="GO" id="GO:0003723">
    <property type="term" value="F:RNA binding"/>
    <property type="evidence" value="ECO:0007669"/>
    <property type="project" value="UniProtKB-KW"/>
</dbReference>
<evidence type="ECO:0000313" key="6">
    <source>
        <dbReference type="Proteomes" id="UP000285430"/>
    </source>
</evidence>
<feature type="non-terminal residue" evidence="5">
    <location>
        <position position="1"/>
    </location>
</feature>
<reference evidence="5 6" key="1">
    <citation type="submission" date="2018-08" db="EMBL/GenBank/DDBJ databases">
        <title>Aphanomyces genome sequencing and annotation.</title>
        <authorList>
            <person name="Minardi D."/>
            <person name="Oidtmann B."/>
            <person name="Van Der Giezen M."/>
            <person name="Studholme D.J."/>
        </authorList>
    </citation>
    <scope>NUCLEOTIDE SEQUENCE [LARGE SCALE GENOMIC DNA]</scope>
    <source>
        <strain evidence="5 6">Da</strain>
    </source>
</reference>